<dbReference type="FunFam" id="3.30.160.60:FF:002343">
    <property type="entry name" value="Zinc finger protein 33A"/>
    <property type="match status" value="1"/>
</dbReference>
<dbReference type="PANTHER" id="PTHR23235:SF120">
    <property type="entry name" value="KRUPPEL-LIKE FACTOR 15"/>
    <property type="match status" value="1"/>
</dbReference>
<dbReference type="PROSITE" id="PS50157">
    <property type="entry name" value="ZINC_FINGER_C2H2_2"/>
    <property type="match status" value="2"/>
</dbReference>
<feature type="domain" description="C2H2-type" evidence="6">
    <location>
        <begin position="137"/>
        <end position="169"/>
    </location>
</feature>
<reference evidence="7" key="1">
    <citation type="submission" date="2021-03" db="EMBL/GenBank/DDBJ databases">
        <authorList>
            <person name="Tagirdzhanova G."/>
        </authorList>
    </citation>
    <scope>NUCLEOTIDE SEQUENCE</scope>
</reference>
<feature type="compositionally biased region" description="Low complexity" evidence="5">
    <location>
        <begin position="106"/>
        <end position="131"/>
    </location>
</feature>
<evidence type="ECO:0000313" key="7">
    <source>
        <dbReference type="EMBL" id="CAF9935955.1"/>
    </source>
</evidence>
<dbReference type="OrthoDB" id="6365676at2759"/>
<dbReference type="AlphaFoldDB" id="A0A8H3G550"/>
<organism evidence="7 8">
    <name type="scientific">Heterodermia speciosa</name>
    <dbReference type="NCBI Taxonomy" id="116794"/>
    <lineage>
        <taxon>Eukaryota</taxon>
        <taxon>Fungi</taxon>
        <taxon>Dikarya</taxon>
        <taxon>Ascomycota</taxon>
        <taxon>Pezizomycotina</taxon>
        <taxon>Lecanoromycetes</taxon>
        <taxon>OSLEUM clade</taxon>
        <taxon>Lecanoromycetidae</taxon>
        <taxon>Caliciales</taxon>
        <taxon>Physciaceae</taxon>
        <taxon>Heterodermia</taxon>
    </lineage>
</organism>
<accession>A0A8H3G550</accession>
<keyword evidence="1" id="KW-0479">Metal-binding</keyword>
<sequence length="304" mass="32890">MTPSYHFDPLEQQKNVSPYYSTFARPSDAHHAYPTMPSSQESAAQPYYQMSSHRINDHEAEEAFLASNSLRNVPNLEPINTQGHYPNADPALTLSPQVALPPPIVTPSSTTTPPTKTDKATATTPTSATSKAAKKKYPCPHATRYSCHDTFTTSGHAARHGKKHTGEKNVHCPTCNKAFTRKDNMKQHERTHKNSKTDLPSPSDPNLGNNKPAPGSSRPSKPALKPTQNVDAKLAPEAPMLEFNGDSSRLELSSSGLPLPDLMQDVKPNLNGRMPSVSGRSEVDGEGDSPGLDALAHVASEMVQ</sequence>
<dbReference type="SUPFAM" id="SSF57667">
    <property type="entry name" value="beta-beta-alpha zinc fingers"/>
    <property type="match status" value="1"/>
</dbReference>
<dbReference type="GO" id="GO:0000981">
    <property type="term" value="F:DNA-binding transcription factor activity, RNA polymerase II-specific"/>
    <property type="evidence" value="ECO:0007669"/>
    <property type="project" value="TreeGrafter"/>
</dbReference>
<evidence type="ECO:0000259" key="6">
    <source>
        <dbReference type="PROSITE" id="PS50157"/>
    </source>
</evidence>
<evidence type="ECO:0000256" key="3">
    <source>
        <dbReference type="ARBA" id="ARBA00022833"/>
    </source>
</evidence>
<evidence type="ECO:0000313" key="8">
    <source>
        <dbReference type="Proteomes" id="UP000664521"/>
    </source>
</evidence>
<dbReference type="EMBL" id="CAJPDS010000087">
    <property type="protein sequence ID" value="CAF9935955.1"/>
    <property type="molecule type" value="Genomic_DNA"/>
</dbReference>
<dbReference type="InterPro" id="IPR013087">
    <property type="entry name" value="Znf_C2H2_type"/>
</dbReference>
<feature type="compositionally biased region" description="Polar residues" evidence="5">
    <location>
        <begin position="245"/>
        <end position="256"/>
    </location>
</feature>
<feature type="compositionally biased region" description="Polar residues" evidence="5">
    <location>
        <begin position="36"/>
        <end position="48"/>
    </location>
</feature>
<comment type="caution">
    <text evidence="7">The sequence shown here is derived from an EMBL/GenBank/DDBJ whole genome shotgun (WGS) entry which is preliminary data.</text>
</comment>
<feature type="region of interest" description="Disordered" evidence="5">
    <location>
        <begin position="103"/>
        <end position="138"/>
    </location>
</feature>
<name>A0A8H3G550_9LECA</name>
<dbReference type="GO" id="GO:0000978">
    <property type="term" value="F:RNA polymerase II cis-regulatory region sequence-specific DNA binding"/>
    <property type="evidence" value="ECO:0007669"/>
    <property type="project" value="TreeGrafter"/>
</dbReference>
<evidence type="ECO:0000256" key="2">
    <source>
        <dbReference type="ARBA" id="ARBA00022771"/>
    </source>
</evidence>
<dbReference type="Proteomes" id="UP000664521">
    <property type="component" value="Unassembled WGS sequence"/>
</dbReference>
<dbReference type="Gene3D" id="3.30.160.60">
    <property type="entry name" value="Classic Zinc Finger"/>
    <property type="match status" value="1"/>
</dbReference>
<protein>
    <recommendedName>
        <fullName evidence="6">C2H2-type domain-containing protein</fullName>
    </recommendedName>
</protein>
<dbReference type="PROSITE" id="PS00028">
    <property type="entry name" value="ZINC_FINGER_C2H2_1"/>
    <property type="match status" value="1"/>
</dbReference>
<dbReference type="GO" id="GO:0008270">
    <property type="term" value="F:zinc ion binding"/>
    <property type="evidence" value="ECO:0007669"/>
    <property type="project" value="UniProtKB-KW"/>
</dbReference>
<keyword evidence="2 4" id="KW-0863">Zinc-finger</keyword>
<feature type="region of interest" description="Disordered" evidence="5">
    <location>
        <begin position="21"/>
        <end position="48"/>
    </location>
</feature>
<dbReference type="PANTHER" id="PTHR23235">
    <property type="entry name" value="KRUEPPEL-LIKE TRANSCRIPTION FACTOR"/>
    <property type="match status" value="1"/>
</dbReference>
<dbReference type="InterPro" id="IPR036236">
    <property type="entry name" value="Znf_C2H2_sf"/>
</dbReference>
<feature type="domain" description="C2H2-type" evidence="6">
    <location>
        <begin position="170"/>
        <end position="197"/>
    </location>
</feature>
<feature type="region of interest" description="Disordered" evidence="5">
    <location>
        <begin position="153"/>
        <end position="292"/>
    </location>
</feature>
<dbReference type="SMART" id="SM00355">
    <property type="entry name" value="ZnF_C2H2"/>
    <property type="match status" value="1"/>
</dbReference>
<evidence type="ECO:0000256" key="5">
    <source>
        <dbReference type="SAM" id="MobiDB-lite"/>
    </source>
</evidence>
<keyword evidence="3" id="KW-0862">Zinc</keyword>
<evidence type="ECO:0000256" key="4">
    <source>
        <dbReference type="PROSITE-ProRule" id="PRU00042"/>
    </source>
</evidence>
<proteinExistence type="predicted"/>
<feature type="compositionally biased region" description="Polar residues" evidence="5">
    <location>
        <begin position="197"/>
        <end position="209"/>
    </location>
</feature>
<keyword evidence="8" id="KW-1185">Reference proteome</keyword>
<gene>
    <name evidence="7" type="ORF">HETSPECPRED_009960</name>
</gene>
<evidence type="ECO:0000256" key="1">
    <source>
        <dbReference type="ARBA" id="ARBA00022723"/>
    </source>
</evidence>